<dbReference type="GO" id="GO:0016887">
    <property type="term" value="F:ATP hydrolysis activity"/>
    <property type="evidence" value="ECO:0007669"/>
    <property type="project" value="InterPro"/>
</dbReference>
<dbReference type="Gene3D" id="3.40.50.300">
    <property type="entry name" value="P-loop containing nucleotide triphosphate hydrolases"/>
    <property type="match status" value="1"/>
</dbReference>
<evidence type="ECO:0000313" key="6">
    <source>
        <dbReference type="EMBL" id="TAA74606.1"/>
    </source>
</evidence>
<keyword evidence="2" id="KW-0813">Transport</keyword>
<name>A0A521G0R3_9BACT</name>
<protein>
    <submittedName>
        <fullName evidence="6">Lipopolysaccharide transport system ATP-binding protein</fullName>
    </submittedName>
</protein>
<evidence type="ECO:0000256" key="2">
    <source>
        <dbReference type="ARBA" id="ARBA00022448"/>
    </source>
</evidence>
<keyword evidence="4 6" id="KW-0067">ATP-binding</keyword>
<proteinExistence type="inferred from homology"/>
<evidence type="ECO:0000259" key="5">
    <source>
        <dbReference type="PROSITE" id="PS50893"/>
    </source>
</evidence>
<dbReference type="PANTHER" id="PTHR46743">
    <property type="entry name" value="TEICHOIC ACIDS EXPORT ATP-BINDING PROTEIN TAGH"/>
    <property type="match status" value="1"/>
</dbReference>
<dbReference type="GO" id="GO:0005524">
    <property type="term" value="F:ATP binding"/>
    <property type="evidence" value="ECO:0007669"/>
    <property type="project" value="UniProtKB-KW"/>
</dbReference>
<sequence length="430" mass="48410">MNVIQIENLSKEYRLGVIGHGTLTRDLQSWWAKVRGKEDPNSKIEPLLARQEKQIQGDSFWALQEINLEVKQGEILGIIGRNGAGKSTLLKILSRVTAPTKGQIKIKGRIASLLEVGTGFHPELTGRENIFMNGAILGMYKNEIKNKLDEIIDFSGIEKFIDTPVKRYSSGMYVRLAFAVAAHLESEILVIDEILAVGDAEFQKKCLGKMDDVVHEGRTVIVVSHNMGMITQLCPSVVWLRHGRIEKNGVTKEIIAEYFSESFDNVSIGKFEIKPDSKKLSQLTQFCLLDELERAVENYTCDQKIILSLTYTVRYKVKGLYGYLQIMTADQTVAMVSDSFDSGENFLDDLDSGIYRILIQIPPRTLAPGDYYVYLNFTSPKYQGDNIDSPGIVGRFHLDDPTSRRGNKRSGFFSTLLKWNVDNLSENFSS</sequence>
<dbReference type="PROSITE" id="PS50893">
    <property type="entry name" value="ABC_TRANSPORTER_2"/>
    <property type="match status" value="1"/>
</dbReference>
<organism evidence="6 7">
    <name type="scientific">Candidatus Electronema aureum</name>
    <dbReference type="NCBI Taxonomy" id="2005002"/>
    <lineage>
        <taxon>Bacteria</taxon>
        <taxon>Pseudomonadati</taxon>
        <taxon>Thermodesulfobacteriota</taxon>
        <taxon>Desulfobulbia</taxon>
        <taxon>Desulfobulbales</taxon>
        <taxon>Desulfobulbaceae</taxon>
        <taxon>Candidatus Electronema</taxon>
    </lineage>
</organism>
<comment type="caution">
    <text evidence="6">The sequence shown here is derived from an EMBL/GenBank/DDBJ whole genome shotgun (WGS) entry which is preliminary data.</text>
</comment>
<gene>
    <name evidence="6" type="ORF">CDV28_12243</name>
</gene>
<dbReference type="Proteomes" id="UP000316238">
    <property type="component" value="Unassembled WGS sequence"/>
</dbReference>
<dbReference type="CDD" id="cd03220">
    <property type="entry name" value="ABC_KpsT_Wzt"/>
    <property type="match status" value="1"/>
</dbReference>
<dbReference type="InterPro" id="IPR003593">
    <property type="entry name" value="AAA+_ATPase"/>
</dbReference>
<dbReference type="SMART" id="SM00382">
    <property type="entry name" value="AAA"/>
    <property type="match status" value="1"/>
</dbReference>
<evidence type="ECO:0000256" key="3">
    <source>
        <dbReference type="ARBA" id="ARBA00022741"/>
    </source>
</evidence>
<comment type="similarity">
    <text evidence="1">Belongs to the ABC transporter superfamily.</text>
</comment>
<dbReference type="GO" id="GO:0016020">
    <property type="term" value="C:membrane"/>
    <property type="evidence" value="ECO:0007669"/>
    <property type="project" value="InterPro"/>
</dbReference>
<feature type="domain" description="ABC transporter" evidence="5">
    <location>
        <begin position="42"/>
        <end position="267"/>
    </location>
</feature>
<keyword evidence="3" id="KW-0547">Nucleotide-binding</keyword>
<keyword evidence="7" id="KW-1185">Reference proteome</keyword>
<dbReference type="InterPro" id="IPR050683">
    <property type="entry name" value="Bact_Polysacc_Export_ATP-bd"/>
</dbReference>
<dbReference type="InterPro" id="IPR015860">
    <property type="entry name" value="ABC_transpr_TagH-like"/>
</dbReference>
<accession>A0A521G0R3</accession>
<dbReference type="CDD" id="cd10147">
    <property type="entry name" value="Wzt_C-like"/>
    <property type="match status" value="1"/>
</dbReference>
<dbReference type="EMBL" id="NQJD01000022">
    <property type="protein sequence ID" value="TAA74606.1"/>
    <property type="molecule type" value="Genomic_DNA"/>
</dbReference>
<dbReference type="GO" id="GO:0140359">
    <property type="term" value="F:ABC-type transporter activity"/>
    <property type="evidence" value="ECO:0007669"/>
    <property type="project" value="InterPro"/>
</dbReference>
<dbReference type="Pfam" id="PF00005">
    <property type="entry name" value="ABC_tran"/>
    <property type="match status" value="1"/>
</dbReference>
<evidence type="ECO:0000256" key="4">
    <source>
        <dbReference type="ARBA" id="ARBA00022840"/>
    </source>
</evidence>
<dbReference type="InterPro" id="IPR027417">
    <property type="entry name" value="P-loop_NTPase"/>
</dbReference>
<dbReference type="InterPro" id="IPR003439">
    <property type="entry name" value="ABC_transporter-like_ATP-bd"/>
</dbReference>
<dbReference type="SUPFAM" id="SSF52540">
    <property type="entry name" value="P-loop containing nucleoside triphosphate hydrolases"/>
    <property type="match status" value="1"/>
</dbReference>
<reference evidence="6" key="1">
    <citation type="submission" date="2017-07" db="EMBL/GenBank/DDBJ databases">
        <title>The cable genome - Insights into the physiology and evolution of filamentous bacteria capable of sulfide oxidation via long distance electron transfer.</title>
        <authorList>
            <person name="Thorup C."/>
            <person name="Bjerg J.T."/>
            <person name="Schreiber L."/>
            <person name="Nielsen L.P."/>
            <person name="Kjeldsen K.U."/>
            <person name="Boesen T."/>
            <person name="Boggild A."/>
            <person name="Meysman F."/>
            <person name="Geelhoed J."/>
            <person name="Schramm A."/>
        </authorList>
    </citation>
    <scope>NUCLEOTIDE SEQUENCE [LARGE SCALE GENOMIC DNA]</scope>
    <source>
        <strain evidence="6">GS</strain>
    </source>
</reference>
<dbReference type="InterPro" id="IPR029439">
    <property type="entry name" value="Wzt_C"/>
</dbReference>
<evidence type="ECO:0000313" key="7">
    <source>
        <dbReference type="Proteomes" id="UP000316238"/>
    </source>
</evidence>
<evidence type="ECO:0000256" key="1">
    <source>
        <dbReference type="ARBA" id="ARBA00005417"/>
    </source>
</evidence>
<dbReference type="AlphaFoldDB" id="A0A521G0R3"/>
<dbReference type="PANTHER" id="PTHR46743:SF2">
    <property type="entry name" value="TEICHOIC ACIDS EXPORT ATP-BINDING PROTEIN TAGH"/>
    <property type="match status" value="1"/>
</dbReference>